<feature type="domain" description="SLH" evidence="7">
    <location>
        <begin position="1075"/>
        <end position="1134"/>
    </location>
</feature>
<dbReference type="Pfam" id="PF00395">
    <property type="entry name" value="SLH"/>
    <property type="match status" value="3"/>
</dbReference>
<dbReference type="GO" id="GO:0030245">
    <property type="term" value="P:cellulose catabolic process"/>
    <property type="evidence" value="ECO:0007669"/>
    <property type="project" value="UniProtKB-KW"/>
</dbReference>
<keyword evidence="1" id="KW-0732">Signal</keyword>
<feature type="domain" description="Fibronectin type-III" evidence="6">
    <location>
        <begin position="513"/>
        <end position="607"/>
    </location>
</feature>
<dbReference type="InterPro" id="IPR036116">
    <property type="entry name" value="FN3_sf"/>
</dbReference>
<gene>
    <name evidence="8" type="ORF">EYB31_22885</name>
</gene>
<feature type="domain" description="SLH" evidence="7">
    <location>
        <begin position="944"/>
        <end position="1003"/>
    </location>
</feature>
<name>A0A4Q9DN32_9BACL</name>
<dbReference type="PANTHER" id="PTHR43308:SF5">
    <property type="entry name" value="S-LAYER PROTEIN _ PEPTIDOGLYCAN ENDO-BETA-N-ACETYLGLUCOSAMINIDASE"/>
    <property type="match status" value="1"/>
</dbReference>
<dbReference type="SMART" id="SM00060">
    <property type="entry name" value="FN3"/>
    <property type="match status" value="2"/>
</dbReference>
<evidence type="ECO:0000313" key="9">
    <source>
        <dbReference type="Proteomes" id="UP000293142"/>
    </source>
</evidence>
<keyword evidence="4" id="KW-0624">Polysaccharide degradation</keyword>
<dbReference type="EMBL" id="SIRE01000017">
    <property type="protein sequence ID" value="TBL75264.1"/>
    <property type="molecule type" value="Genomic_DNA"/>
</dbReference>
<accession>A0A4Q9DN32</accession>
<dbReference type="Pfam" id="PF03442">
    <property type="entry name" value="CBM_X2"/>
    <property type="match status" value="2"/>
</dbReference>
<evidence type="ECO:0000256" key="1">
    <source>
        <dbReference type="ARBA" id="ARBA00022729"/>
    </source>
</evidence>
<keyword evidence="3" id="KW-0119">Carbohydrate metabolism</keyword>
<evidence type="ECO:0000256" key="5">
    <source>
        <dbReference type="SAM" id="MobiDB-lite"/>
    </source>
</evidence>
<dbReference type="InterPro" id="IPR011493">
    <property type="entry name" value="GLUG"/>
</dbReference>
<dbReference type="InterPro" id="IPR014756">
    <property type="entry name" value="Ig_E-set"/>
</dbReference>
<evidence type="ECO:0000259" key="7">
    <source>
        <dbReference type="PROSITE" id="PS51272"/>
    </source>
</evidence>
<dbReference type="SUPFAM" id="SSF49265">
    <property type="entry name" value="Fibronectin type III"/>
    <property type="match status" value="1"/>
</dbReference>
<keyword evidence="9" id="KW-1185">Reference proteome</keyword>
<feature type="domain" description="SLH" evidence="7">
    <location>
        <begin position="1004"/>
        <end position="1067"/>
    </location>
</feature>
<dbReference type="AlphaFoldDB" id="A0A4Q9DN32"/>
<evidence type="ECO:0000256" key="3">
    <source>
        <dbReference type="ARBA" id="ARBA00023277"/>
    </source>
</evidence>
<dbReference type="CDD" id="cd00063">
    <property type="entry name" value="FN3"/>
    <property type="match status" value="2"/>
</dbReference>
<evidence type="ECO:0000259" key="6">
    <source>
        <dbReference type="PROSITE" id="PS50853"/>
    </source>
</evidence>
<dbReference type="InterPro" id="IPR051465">
    <property type="entry name" value="Cell_Envelope_Struct_Comp"/>
</dbReference>
<evidence type="ECO:0000256" key="2">
    <source>
        <dbReference type="ARBA" id="ARBA00023001"/>
    </source>
</evidence>
<dbReference type="Gene3D" id="2.60.40.10">
    <property type="entry name" value="Immunoglobulins"/>
    <property type="match status" value="4"/>
</dbReference>
<organism evidence="8 9">
    <name type="scientific">Paenibacillus thalictri</name>
    <dbReference type="NCBI Taxonomy" id="2527873"/>
    <lineage>
        <taxon>Bacteria</taxon>
        <taxon>Bacillati</taxon>
        <taxon>Bacillota</taxon>
        <taxon>Bacilli</taxon>
        <taxon>Bacillales</taxon>
        <taxon>Paenibacillaceae</taxon>
        <taxon>Paenibacillus</taxon>
    </lineage>
</organism>
<dbReference type="PROSITE" id="PS51272">
    <property type="entry name" value="SLH"/>
    <property type="match status" value="3"/>
</dbReference>
<dbReference type="PANTHER" id="PTHR43308">
    <property type="entry name" value="OUTER MEMBRANE PROTEIN ALPHA-RELATED"/>
    <property type="match status" value="1"/>
</dbReference>
<proteinExistence type="predicted"/>
<evidence type="ECO:0000313" key="8">
    <source>
        <dbReference type="EMBL" id="TBL75264.1"/>
    </source>
</evidence>
<dbReference type="InterPro" id="IPR001119">
    <property type="entry name" value="SLH_dom"/>
</dbReference>
<dbReference type="InterPro" id="IPR005102">
    <property type="entry name" value="Carbo-bd_X2"/>
</dbReference>
<dbReference type="SUPFAM" id="SSF81296">
    <property type="entry name" value="E set domains"/>
    <property type="match status" value="2"/>
</dbReference>
<evidence type="ECO:0000256" key="4">
    <source>
        <dbReference type="ARBA" id="ARBA00023326"/>
    </source>
</evidence>
<dbReference type="Pfam" id="PF00041">
    <property type="entry name" value="fn3"/>
    <property type="match status" value="2"/>
</dbReference>
<dbReference type="Pfam" id="PF07581">
    <property type="entry name" value="Glug"/>
    <property type="match status" value="2"/>
</dbReference>
<feature type="domain" description="Fibronectin type-III" evidence="6">
    <location>
        <begin position="608"/>
        <end position="693"/>
    </location>
</feature>
<dbReference type="Gene3D" id="2.160.20.110">
    <property type="match status" value="1"/>
</dbReference>
<evidence type="ECO:0008006" key="10">
    <source>
        <dbReference type="Google" id="ProtNLM"/>
    </source>
</evidence>
<feature type="region of interest" description="Disordered" evidence="5">
    <location>
        <begin position="695"/>
        <end position="718"/>
    </location>
</feature>
<comment type="caution">
    <text evidence="8">The sequence shown here is derived from an EMBL/GenBank/DDBJ whole genome shotgun (WGS) entry which is preliminary data.</text>
</comment>
<dbReference type="InterPro" id="IPR013783">
    <property type="entry name" value="Ig-like_fold"/>
</dbReference>
<dbReference type="OrthoDB" id="663332at2"/>
<keyword evidence="2" id="KW-0136">Cellulose degradation</keyword>
<protein>
    <recommendedName>
        <fullName evidence="10">S-layer homology domain-containing protein</fullName>
    </recommendedName>
</protein>
<reference evidence="8 9" key="1">
    <citation type="submission" date="2019-02" db="EMBL/GenBank/DDBJ databases">
        <title>Paenibacillus sp. nov., isolated from surface-sterilized tissue of Thalictrum simplex L.</title>
        <authorList>
            <person name="Tuo L."/>
        </authorList>
    </citation>
    <scope>NUCLEOTIDE SEQUENCE [LARGE SCALE GENOMIC DNA]</scope>
    <source>
        <strain evidence="8 9">N2SHLJ1</strain>
    </source>
</reference>
<dbReference type="PROSITE" id="PS50853">
    <property type="entry name" value="FN3"/>
    <property type="match status" value="2"/>
</dbReference>
<dbReference type="Proteomes" id="UP000293142">
    <property type="component" value="Unassembled WGS sequence"/>
</dbReference>
<sequence>MNVLLALSIKRRRLRRDMRNKAWRRMLAALMLLLNLSGWYEQGAVHAAPSFAGGTGLPEDPYLIANASQLNHVRDYLDKSFKLTADIDLTIYSAGNGWQPIGDGATVTNRFTGTMDGNGFKITNLKINRTNQFYLSLFGVVEGAHITNMRLEGVDIAGSGGNYAGGLAGIVLSGTIEQTYVTGRVALISDPSNNAGQSVGGLVGENYGVIKNSYSTVEVSGWTTVGGLVGYHTGTIENSYAAALVTGDGIGGLVASNNGGTITSSYYDKETAGIPDEEDWWELGKSRADMKDQVTYSGWDFTAIWGINPAFNGGYPFFPTNSSITPTSASFDKYTAAADYADVAVTLSSNGNTLSSIKNGGAALVAGTDYTVSGNTATIKKSYLSAQPEGTVNLIFAFSWGTPQTLAITVNDTSPPNSTMSPTSANFDKNVTSAVYADVTVALSLNGNTLSSITNGGAALVLGTDYEMAGNTVTVKKTYLSALPLGTTTLTFHFNNGLPQMLAVDASDTTPVPPGPPALQSAAAGDKEVTLHWSPVMGSTGYHIYQSVTSGTYGTETASVSSDVYTYTAAGLTNGTTYYFVVKALNVSGEGAASNQLSATPKGVPAAPTQVAAVAGIRQATVSFTVPADNGGSDITGYEVTASPGDIVAAGNESPITVTGLAGGTSYTFTVKAINGIGGSESSVISNAVVPWIPSSSSGGSAPSSPAASAPSTPEAANTGVDVLVNGKAENAGTATVSQVNNRSVTTVHLDADLLAAKLAAEGPKSIITIPVRTASDVVIGELDGQMVKNMEQLQAVLELKSDKNVYKLSALQMNIDAISGQLGGAVNLQDIKIQLEIARPAADTATIMENAANKGNFTIVAPPVNFTVRAIYGERTIEVSKFNIYVERLIAIPEGVDPNKITTGVVADPDGMVRHVPTKIIVIDGLYYAQINSLTNSMYSVVWHPLEFADVAYHWAKNAVNDMGSRMVVDGTGGGLFTPDREITRAEFAAIVVRGLGLKPENGAAQFSDVKASDWYADAVNTAYSYGLIHGFGDGTFRPHENITREQAMLIVAEALKITGLKAKLPVQDADSTLRVFADQAEASGWARSGVADSVQAGIVTGRSTAGLAPKGYVTRAEVAAIMQRLLQTSGLI</sequence>
<dbReference type="InterPro" id="IPR003961">
    <property type="entry name" value="FN3_dom"/>
</dbReference>
<feature type="compositionally biased region" description="Low complexity" evidence="5">
    <location>
        <begin position="695"/>
        <end position="712"/>
    </location>
</feature>